<feature type="domain" description="GREB1-like circularly permuted SF2 helicase" evidence="2">
    <location>
        <begin position="172"/>
        <end position="273"/>
    </location>
</feature>
<dbReference type="InterPro" id="IPR048657">
    <property type="entry name" value="GREB1-like_cpSF2"/>
</dbReference>
<reference evidence="3" key="1">
    <citation type="journal article" date="2023" name="G3 (Bethesda)">
        <title>Whole genome assembly and annotation of the endangered Caribbean coral Acropora cervicornis.</title>
        <authorList>
            <person name="Selwyn J.D."/>
            <person name="Vollmer S.V."/>
        </authorList>
    </citation>
    <scope>NUCLEOTIDE SEQUENCE</scope>
    <source>
        <strain evidence="3">K2</strain>
    </source>
</reference>
<evidence type="ECO:0000256" key="1">
    <source>
        <dbReference type="SAM" id="MobiDB-lite"/>
    </source>
</evidence>
<proteinExistence type="predicted"/>
<dbReference type="SUPFAM" id="SSF48403">
    <property type="entry name" value="Ankyrin repeat"/>
    <property type="match status" value="1"/>
</dbReference>
<accession>A0AAD9QRN2</accession>
<dbReference type="InterPro" id="IPR036770">
    <property type="entry name" value="Ankyrin_rpt-contain_sf"/>
</dbReference>
<dbReference type="PANTHER" id="PTHR15720">
    <property type="entry name" value="GREB1-RELATED"/>
    <property type="match status" value="1"/>
</dbReference>
<name>A0AAD9QRN2_ACRCE</name>
<feature type="compositionally biased region" description="Basic residues" evidence="1">
    <location>
        <begin position="1042"/>
        <end position="1051"/>
    </location>
</feature>
<protein>
    <recommendedName>
        <fullName evidence="2">GREB1-like circularly permuted SF2 helicase domain-containing protein</fullName>
    </recommendedName>
</protein>
<dbReference type="Pfam" id="PF20692">
    <property type="entry name" value="cpSF2-GREB1"/>
    <property type="match status" value="3"/>
</dbReference>
<feature type="domain" description="GREB1-like circularly permuted SF2 helicase" evidence="2">
    <location>
        <begin position="98"/>
        <end position="167"/>
    </location>
</feature>
<feature type="region of interest" description="Disordered" evidence="1">
    <location>
        <begin position="952"/>
        <end position="974"/>
    </location>
</feature>
<feature type="domain" description="GREB1-like circularly permuted SF2 helicase" evidence="2">
    <location>
        <begin position="2"/>
        <end position="94"/>
    </location>
</feature>
<organism evidence="3 4">
    <name type="scientific">Acropora cervicornis</name>
    <name type="common">Staghorn coral</name>
    <dbReference type="NCBI Taxonomy" id="6130"/>
    <lineage>
        <taxon>Eukaryota</taxon>
        <taxon>Metazoa</taxon>
        <taxon>Cnidaria</taxon>
        <taxon>Anthozoa</taxon>
        <taxon>Hexacorallia</taxon>
        <taxon>Scleractinia</taxon>
        <taxon>Astrocoeniina</taxon>
        <taxon>Acroporidae</taxon>
        <taxon>Acropora</taxon>
    </lineage>
</organism>
<gene>
    <name evidence="3" type="ORF">P5673_009583</name>
</gene>
<comment type="caution">
    <text evidence="3">The sequence shown here is derived from an EMBL/GenBank/DDBJ whole genome shotgun (WGS) entry which is preliminary data.</text>
</comment>
<dbReference type="EMBL" id="JARQWQ010000017">
    <property type="protein sequence ID" value="KAK2566138.1"/>
    <property type="molecule type" value="Genomic_DNA"/>
</dbReference>
<dbReference type="PANTHER" id="PTHR15720:SF14">
    <property type="entry name" value="GREB1-LIKE PROTEIN"/>
    <property type="match status" value="1"/>
</dbReference>
<feature type="region of interest" description="Disordered" evidence="1">
    <location>
        <begin position="1033"/>
        <end position="1079"/>
    </location>
</feature>
<evidence type="ECO:0000313" key="3">
    <source>
        <dbReference type="EMBL" id="KAK2566138.1"/>
    </source>
</evidence>
<evidence type="ECO:0000259" key="2">
    <source>
        <dbReference type="Pfam" id="PF20692"/>
    </source>
</evidence>
<sequence>MGKMKIVRAKSMKTANQFFHTLRLARAIASLKERFEIIRDYGGIQIQKQLMKSSSPFFVKLQPVKCQYKFDCCCKDLQLQSKRKMCLKCGHVYKSITQYEDLENLACILILVDKGRMGDTFPHSFDCLDLRLNYDSSKEFKEGSPLYLSSLIQELGRMCRYAKHRIGKSHVEDIPYVLVGRELYKCLENSLQSSPSINAIKCRRIDRYMTKSNKSPGMTNSPLRWPDYEAHKDSYDHENTQIHCNRILLQAEPQIGKTGTYLCLIKLLRQEILGNQDIPCPTSYSFDEGAFYQEKLVDASEEERVEESMERQDWEYPYWKTVEEAPSLLEKTVVPGKYSFGGCFYTHECEENPFILLKRAGQRQTKFFQLYEKTACASGIRAWHWYHFESCTRCGRLLQGQDPCLETVWLKVDDKSIRVECSIPASRPLYRRLKNYLRAIDSSDSATQSMWEPEVTNIPTLPFWIFHPSHRDDPRKCLLNYCHVMEEGNSMVSYVQVAVVRSGKFQAYKATWGKVLAIFQLPEELPNCELGPDEGGVGFARLFIQKVASALNQEYVFVMDDNVAMMSEAEFTDSTQTSNAKVLRDGNGMMKMKPCSFFTPLGHLQKIVEGKEIPPIFELPTHPLSDHFVAQQFPLYRYTGPAKLFADKKHGSYGVLGLLRSVPIVKGPFTKTQVYAVILLNAQSTVEKKVFYRPWPVWEDLRFNDDCDKAGLWVVKCNRYHFLKVHYNDWMKGLLLPRIFHWRDESVLQDRPLSSQLPENLEKSIILEHFENLLKKAGAHRCFKGHVGYARQNISEKDLPTLNLVDELKINDYAEKSGANGIPVLVMSYFASNRKFERMAELNNRFCATKERITLVVSAKDAVVRWPAGLALAKAPTYDGICFSDNMRDRNAEFHICSAADPNRHQLRWVLIEAVFPFAEVEGRETFEGEMSNVQWAWGVNSVISADHSSRDADNASKYAGSSKPSAEPLQETKNSQEFGIAEVSRDSPFAHRSLLEKPPKRRKIDFFHSPYKGETRNLENDITWKVERNEELSEETFQVNQKRKSKKNKKITTSGNMKLSEDSSTTGESGSVDRAQEDVEMPHVRGPSITPLLDTGCFSDPSSQPEVIILDEDDAEENYNTLTTSRAALHEEINEHFIDGTGAQENQSSSLKDGSSRVTRSVVDLWEKHTSMRRITKEDLKMEDIRNSLDCFTIEELEKKDDQGYNAILKACSLPSMSPRVMQYLIGTRKVDLNCTLPPYFDKNHQAASGLVPGMSPLSVAINRRCSRYFSTFMTREAEIKIRSADEDGNTALHHCVLRASKIIFQKLFPLYKPLEWRKMRNCGGGNPLDLVVINKPASAEGSSQTQRQAALEYMLREMEQ</sequence>
<dbReference type="Proteomes" id="UP001249851">
    <property type="component" value="Unassembled WGS sequence"/>
</dbReference>
<evidence type="ECO:0000313" key="4">
    <source>
        <dbReference type="Proteomes" id="UP001249851"/>
    </source>
</evidence>
<dbReference type="InterPro" id="IPR028422">
    <property type="entry name" value="GREB1"/>
</dbReference>
<reference evidence="3" key="2">
    <citation type="journal article" date="2023" name="Science">
        <title>Genomic signatures of disease resistance in endangered staghorn corals.</title>
        <authorList>
            <person name="Vollmer S.V."/>
            <person name="Selwyn J.D."/>
            <person name="Despard B.A."/>
            <person name="Roesel C.L."/>
        </authorList>
    </citation>
    <scope>NUCLEOTIDE SEQUENCE</scope>
    <source>
        <strain evidence="3">K2</strain>
    </source>
</reference>
<keyword evidence="4" id="KW-1185">Reference proteome</keyword>
<dbReference type="Gene3D" id="1.25.40.20">
    <property type="entry name" value="Ankyrin repeat-containing domain"/>
    <property type="match status" value="1"/>
</dbReference>
<feature type="compositionally biased region" description="Low complexity" evidence="1">
    <location>
        <begin position="1063"/>
        <end position="1074"/>
    </location>
</feature>